<name>A0ACD3AIZ7_9AGAR</name>
<protein>
    <submittedName>
        <fullName evidence="1">Uncharacterized protein</fullName>
    </submittedName>
</protein>
<dbReference type="Proteomes" id="UP000308600">
    <property type="component" value="Unassembled WGS sequence"/>
</dbReference>
<keyword evidence="2" id="KW-1185">Reference proteome</keyword>
<reference evidence="1 2" key="1">
    <citation type="journal article" date="2019" name="Nat. Ecol. Evol.">
        <title>Megaphylogeny resolves global patterns of mushroom evolution.</title>
        <authorList>
            <person name="Varga T."/>
            <person name="Krizsan K."/>
            <person name="Foldi C."/>
            <person name="Dima B."/>
            <person name="Sanchez-Garcia M."/>
            <person name="Sanchez-Ramirez S."/>
            <person name="Szollosi G.J."/>
            <person name="Szarkandi J.G."/>
            <person name="Papp V."/>
            <person name="Albert L."/>
            <person name="Andreopoulos W."/>
            <person name="Angelini C."/>
            <person name="Antonin V."/>
            <person name="Barry K.W."/>
            <person name="Bougher N.L."/>
            <person name="Buchanan P."/>
            <person name="Buyck B."/>
            <person name="Bense V."/>
            <person name="Catcheside P."/>
            <person name="Chovatia M."/>
            <person name="Cooper J."/>
            <person name="Damon W."/>
            <person name="Desjardin D."/>
            <person name="Finy P."/>
            <person name="Geml J."/>
            <person name="Haridas S."/>
            <person name="Hughes K."/>
            <person name="Justo A."/>
            <person name="Karasinski D."/>
            <person name="Kautmanova I."/>
            <person name="Kiss B."/>
            <person name="Kocsube S."/>
            <person name="Kotiranta H."/>
            <person name="LaButti K.M."/>
            <person name="Lechner B.E."/>
            <person name="Liimatainen K."/>
            <person name="Lipzen A."/>
            <person name="Lukacs Z."/>
            <person name="Mihaltcheva S."/>
            <person name="Morgado L.N."/>
            <person name="Niskanen T."/>
            <person name="Noordeloos M.E."/>
            <person name="Ohm R.A."/>
            <person name="Ortiz-Santana B."/>
            <person name="Ovrebo C."/>
            <person name="Racz N."/>
            <person name="Riley R."/>
            <person name="Savchenko A."/>
            <person name="Shiryaev A."/>
            <person name="Soop K."/>
            <person name="Spirin V."/>
            <person name="Szebenyi C."/>
            <person name="Tomsovsky M."/>
            <person name="Tulloss R.E."/>
            <person name="Uehling J."/>
            <person name="Grigoriev I.V."/>
            <person name="Vagvolgyi C."/>
            <person name="Papp T."/>
            <person name="Martin F.M."/>
            <person name="Miettinen O."/>
            <person name="Hibbett D.S."/>
            <person name="Nagy L.G."/>
        </authorList>
    </citation>
    <scope>NUCLEOTIDE SEQUENCE [LARGE SCALE GENOMIC DNA]</scope>
    <source>
        <strain evidence="1 2">NL-1719</strain>
    </source>
</reference>
<accession>A0ACD3AIZ7</accession>
<dbReference type="EMBL" id="ML208432">
    <property type="protein sequence ID" value="TFK65562.1"/>
    <property type="molecule type" value="Genomic_DNA"/>
</dbReference>
<evidence type="ECO:0000313" key="2">
    <source>
        <dbReference type="Proteomes" id="UP000308600"/>
    </source>
</evidence>
<evidence type="ECO:0000313" key="1">
    <source>
        <dbReference type="EMBL" id="TFK65562.1"/>
    </source>
</evidence>
<organism evidence="1 2">
    <name type="scientific">Pluteus cervinus</name>
    <dbReference type="NCBI Taxonomy" id="181527"/>
    <lineage>
        <taxon>Eukaryota</taxon>
        <taxon>Fungi</taxon>
        <taxon>Dikarya</taxon>
        <taxon>Basidiomycota</taxon>
        <taxon>Agaricomycotina</taxon>
        <taxon>Agaricomycetes</taxon>
        <taxon>Agaricomycetidae</taxon>
        <taxon>Agaricales</taxon>
        <taxon>Pluteineae</taxon>
        <taxon>Pluteaceae</taxon>
        <taxon>Pluteus</taxon>
    </lineage>
</organism>
<sequence length="168" mass="18782">MRIMHLSARTKKDDGFATSPFIDPTFGLPSPQIQSLCFPSKAVPPFHLSGEYNGRSLHACNDMLHEHRRHSREENDGNQRIDRPLLGISTIAVPYAAWYSEEASSLIDFRKRTGHVNRLDRFSMVDVTKRGSQARLGLSVLDSAHCPLLGWAIPLSCIGGRVENVTRT</sequence>
<gene>
    <name evidence="1" type="ORF">BDN72DRAFT_192448</name>
</gene>
<proteinExistence type="predicted"/>